<dbReference type="InterPro" id="IPR034151">
    <property type="entry name" value="TOPRIM_DnaG_bac"/>
</dbReference>
<sequence length="598" mass="67938">MSKITAETIDEINSRTDIVALVNEYVRLERRANGWWGCCPFHNEKTPSFSVSAERKMYHCFGCGAGGGLINFYMEMEKVSFAEALIALARKSGVEIRYETGSEPVQSERDSQKEQYIDLYGRVAGTYHFFLTETDMGKSVLDYLEKRGVSRKSITEFQLGYAPQDRYWLKKFLREKNYSDAFLESSGLFSKKYPDVSFFSNRLIFPICDRRSRVIAFGGRILQGDGPKYLNSGESVQYKKGETLYAFNLAKQHIRTAKSVILCEGYMDVIAYHQAGIQTAVAPLGTALTQEQVRVLRSFADTFYLSFDSDEAGQKATYKAILLCRKNNVSVKVISLDEGKDPAEILLNSGAETLTKHVENAILDSDFLLSVLMHRYPAHTPEGKTNICLAFFPYLDALQSDVHRESCFEQLCQALQLKPEAVRADYENREAARERLEERSADNRQRLNKGFKPNAEVRSVLAVVANPDYFTLMRSSLTADDFDDALARDMFITLEECFREDAVSSDSILKRCSEQVRAMVAKAVTSGEFELNSRKTVDDGIRLVRTNALRRKRDSVVNRIRCLQNARQEDAATQNELNTLLNEKMNIDSELQRLKDTH</sequence>
<dbReference type="CDD" id="cd03364">
    <property type="entry name" value="TOPRIM_DnaG_primases"/>
    <property type="match status" value="1"/>
</dbReference>
<evidence type="ECO:0000256" key="12">
    <source>
        <dbReference type="HAMAP-Rule" id="MF_00974"/>
    </source>
</evidence>
<keyword evidence="10 12" id="KW-0238">DNA-binding</keyword>
<comment type="domain">
    <text evidence="12">Contains an N-terminal zinc-binding domain, a central core domain that contains the primase activity, and a C-terminal DnaB-binding domain.</text>
</comment>
<dbReference type="PANTHER" id="PTHR30313">
    <property type="entry name" value="DNA PRIMASE"/>
    <property type="match status" value="1"/>
</dbReference>
<dbReference type="InterPro" id="IPR006171">
    <property type="entry name" value="TOPRIM_dom"/>
</dbReference>
<dbReference type="InterPro" id="IPR002694">
    <property type="entry name" value="Znf_CHC2"/>
</dbReference>
<dbReference type="RefSeq" id="WP_021686975.1">
    <property type="nucleotide sequence ID" value="NZ_KI260564.1"/>
</dbReference>
<evidence type="ECO:0000256" key="7">
    <source>
        <dbReference type="ARBA" id="ARBA00022771"/>
    </source>
</evidence>
<dbReference type="InterPro" id="IPR013264">
    <property type="entry name" value="DNAG_N"/>
</dbReference>
<dbReference type="InterPro" id="IPR037068">
    <property type="entry name" value="DNA_primase_core_N_sf"/>
</dbReference>
<feature type="domain" description="Toprim" evidence="15">
    <location>
        <begin position="258"/>
        <end position="339"/>
    </location>
</feature>
<keyword evidence="8 12" id="KW-0862">Zinc</keyword>
<evidence type="ECO:0000313" key="16">
    <source>
        <dbReference type="EMBL" id="ERJ93662.1"/>
    </source>
</evidence>
<dbReference type="PIRSF" id="PIRSF002811">
    <property type="entry name" value="DnaG"/>
    <property type="match status" value="1"/>
</dbReference>
<evidence type="ECO:0000259" key="15">
    <source>
        <dbReference type="PROSITE" id="PS50880"/>
    </source>
</evidence>
<dbReference type="Gene3D" id="3.90.980.10">
    <property type="entry name" value="DNA primase, catalytic core, N-terminal domain"/>
    <property type="match status" value="1"/>
</dbReference>
<evidence type="ECO:0000256" key="10">
    <source>
        <dbReference type="ARBA" id="ARBA00023125"/>
    </source>
</evidence>
<evidence type="ECO:0000256" key="4">
    <source>
        <dbReference type="ARBA" id="ARBA00022695"/>
    </source>
</evidence>
<keyword evidence="6 12" id="KW-0479">Metal-binding</keyword>
<dbReference type="Gene3D" id="3.90.580.10">
    <property type="entry name" value="Zinc finger, CHC2-type domain"/>
    <property type="match status" value="1"/>
</dbReference>
<dbReference type="Pfam" id="PF01807">
    <property type="entry name" value="Zn_ribbon_DnaG"/>
    <property type="match status" value="1"/>
</dbReference>
<evidence type="ECO:0000256" key="5">
    <source>
        <dbReference type="ARBA" id="ARBA00022705"/>
    </source>
</evidence>
<protein>
    <recommendedName>
        <fullName evidence="12 13">DNA primase</fullName>
        <ecNumber evidence="12">2.7.7.101</ecNumber>
    </recommendedName>
</protein>
<keyword evidence="11 12" id="KW-0804">Transcription</keyword>
<keyword evidence="14" id="KW-0175">Coiled coil</keyword>
<dbReference type="SUPFAM" id="SSF57783">
    <property type="entry name" value="Zinc beta-ribbon"/>
    <property type="match status" value="1"/>
</dbReference>
<dbReference type="SMART" id="SM00400">
    <property type="entry name" value="ZnF_CHCC"/>
    <property type="match status" value="1"/>
</dbReference>
<dbReference type="Proteomes" id="UP000016649">
    <property type="component" value="Unassembled WGS sequence"/>
</dbReference>
<name>A0ABN0P078_TRELE</name>
<reference evidence="16 17" key="1">
    <citation type="submission" date="2013-08" db="EMBL/GenBank/DDBJ databases">
        <authorList>
            <person name="Weinstock G."/>
            <person name="Sodergren E."/>
            <person name="Wylie T."/>
            <person name="Fulton L."/>
            <person name="Fulton R."/>
            <person name="Fronick C."/>
            <person name="O'Laughlin M."/>
            <person name="Godfrey J."/>
            <person name="Miner T."/>
            <person name="Herter B."/>
            <person name="Appelbaum E."/>
            <person name="Cordes M."/>
            <person name="Lek S."/>
            <person name="Wollam A."/>
            <person name="Pepin K.H."/>
            <person name="Palsikar V.B."/>
            <person name="Mitreva M."/>
            <person name="Wilson R.K."/>
        </authorList>
    </citation>
    <scope>NUCLEOTIDE SEQUENCE [LARGE SCALE GENOMIC DNA]</scope>
    <source>
        <strain evidence="16 17">ATCC 700332</strain>
    </source>
</reference>
<evidence type="ECO:0000256" key="13">
    <source>
        <dbReference type="PIRNR" id="PIRNR002811"/>
    </source>
</evidence>
<evidence type="ECO:0000256" key="2">
    <source>
        <dbReference type="ARBA" id="ARBA00022515"/>
    </source>
</evidence>
<dbReference type="InterPro" id="IPR036977">
    <property type="entry name" value="DNA_primase_Znf_CHC2"/>
</dbReference>
<dbReference type="Pfam" id="PF08275">
    <property type="entry name" value="DNAG_N"/>
    <property type="match status" value="1"/>
</dbReference>
<keyword evidence="3 12" id="KW-0808">Transferase</keyword>
<comment type="similarity">
    <text evidence="12 13">Belongs to the DnaG primase family.</text>
</comment>
<comment type="subunit">
    <text evidence="12">Monomer. Interacts with DnaB.</text>
</comment>
<dbReference type="PANTHER" id="PTHR30313:SF2">
    <property type="entry name" value="DNA PRIMASE"/>
    <property type="match status" value="1"/>
</dbReference>
<keyword evidence="17" id="KW-1185">Reference proteome</keyword>
<keyword evidence="2 12" id="KW-0639">Primosome</keyword>
<keyword evidence="9" id="KW-0460">Magnesium</keyword>
<keyword evidence="1 12" id="KW-0240">DNA-directed RNA polymerase</keyword>
<dbReference type="InterPro" id="IPR006295">
    <property type="entry name" value="DNA_primase_DnaG"/>
</dbReference>
<dbReference type="Gene3D" id="3.40.1360.10">
    <property type="match status" value="1"/>
</dbReference>
<feature type="zinc finger region" description="CHC2-type" evidence="12">
    <location>
        <begin position="39"/>
        <end position="63"/>
    </location>
</feature>
<keyword evidence="7 12" id="KW-0863">Zinc-finger</keyword>
<evidence type="ECO:0000256" key="11">
    <source>
        <dbReference type="ARBA" id="ARBA00023163"/>
    </source>
</evidence>
<dbReference type="Pfam" id="PF13155">
    <property type="entry name" value="Toprim_2"/>
    <property type="match status" value="1"/>
</dbReference>
<dbReference type="SMART" id="SM00493">
    <property type="entry name" value="TOPRIM"/>
    <property type="match status" value="1"/>
</dbReference>
<evidence type="ECO:0000313" key="17">
    <source>
        <dbReference type="Proteomes" id="UP000016649"/>
    </source>
</evidence>
<dbReference type="InterPro" id="IPR050219">
    <property type="entry name" value="DnaG_primase"/>
</dbReference>
<dbReference type="InterPro" id="IPR030846">
    <property type="entry name" value="DnaG_bac"/>
</dbReference>
<dbReference type="EC" id="2.7.7.101" evidence="12"/>
<dbReference type="HAMAP" id="MF_00974">
    <property type="entry name" value="DNA_primase_DnaG"/>
    <property type="match status" value="1"/>
</dbReference>
<evidence type="ECO:0000256" key="6">
    <source>
        <dbReference type="ARBA" id="ARBA00022723"/>
    </source>
</evidence>
<keyword evidence="5 12" id="KW-0235">DNA replication</keyword>
<keyword evidence="4 12" id="KW-0548">Nucleotidyltransferase</keyword>
<dbReference type="EMBL" id="AWVH01000023">
    <property type="protein sequence ID" value="ERJ93662.1"/>
    <property type="molecule type" value="Genomic_DNA"/>
</dbReference>
<comment type="caution">
    <text evidence="16">The sequence shown here is derived from an EMBL/GenBank/DDBJ whole genome shotgun (WGS) entry which is preliminary data.</text>
</comment>
<comment type="function">
    <text evidence="12 13">RNA polymerase that catalyzes the synthesis of short RNA molecules used as primers for DNA polymerase during DNA replication.</text>
</comment>
<evidence type="ECO:0000256" key="9">
    <source>
        <dbReference type="ARBA" id="ARBA00022842"/>
    </source>
</evidence>
<dbReference type="SUPFAM" id="SSF56731">
    <property type="entry name" value="DNA primase core"/>
    <property type="match status" value="1"/>
</dbReference>
<organism evidence="16 17">
    <name type="scientific">Treponema lecithinolyticum ATCC 700332</name>
    <dbReference type="NCBI Taxonomy" id="1321815"/>
    <lineage>
        <taxon>Bacteria</taxon>
        <taxon>Pseudomonadati</taxon>
        <taxon>Spirochaetota</taxon>
        <taxon>Spirochaetia</taxon>
        <taxon>Spirochaetales</taxon>
        <taxon>Treponemataceae</taxon>
        <taxon>Treponema</taxon>
    </lineage>
</organism>
<proteinExistence type="inferred from homology"/>
<evidence type="ECO:0000256" key="14">
    <source>
        <dbReference type="SAM" id="Coils"/>
    </source>
</evidence>
<dbReference type="PROSITE" id="PS50880">
    <property type="entry name" value="TOPRIM"/>
    <property type="match status" value="1"/>
</dbReference>
<dbReference type="NCBIfam" id="TIGR01391">
    <property type="entry name" value="dnaG"/>
    <property type="match status" value="1"/>
</dbReference>
<evidence type="ECO:0000256" key="1">
    <source>
        <dbReference type="ARBA" id="ARBA00022478"/>
    </source>
</evidence>
<feature type="coiled-coil region" evidence="14">
    <location>
        <begin position="563"/>
        <end position="597"/>
    </location>
</feature>
<accession>A0ABN0P078</accession>
<comment type="cofactor">
    <cofactor evidence="12 13">
        <name>Zn(2+)</name>
        <dbReference type="ChEBI" id="CHEBI:29105"/>
    </cofactor>
    <text evidence="12 13">Binds 1 zinc ion per monomer.</text>
</comment>
<gene>
    <name evidence="12" type="primary">dnaG</name>
    <name evidence="16" type="ORF">HMPREF9193_00753</name>
</gene>
<comment type="catalytic activity">
    <reaction evidence="12">
        <text>ssDNA + n NTP = ssDNA/pppN(pN)n-1 hybrid + (n-1) diphosphate.</text>
        <dbReference type="EC" id="2.7.7.101"/>
    </reaction>
</comment>
<evidence type="ECO:0000256" key="3">
    <source>
        <dbReference type="ARBA" id="ARBA00022679"/>
    </source>
</evidence>
<evidence type="ECO:0000256" key="8">
    <source>
        <dbReference type="ARBA" id="ARBA00022833"/>
    </source>
</evidence>